<reference evidence="1 2" key="1">
    <citation type="submission" date="2019-07" db="EMBL/GenBank/DDBJ databases">
        <title>Whole genome shotgun sequence of Agrococcus baldri NBRC 103055.</title>
        <authorList>
            <person name="Hosoyama A."/>
            <person name="Uohara A."/>
            <person name="Ohji S."/>
            <person name="Ichikawa N."/>
        </authorList>
    </citation>
    <scope>NUCLEOTIDE SEQUENCE [LARGE SCALE GENOMIC DNA]</scope>
    <source>
        <strain evidence="1 2">NBRC 103055</strain>
    </source>
</reference>
<evidence type="ECO:0000313" key="2">
    <source>
        <dbReference type="Proteomes" id="UP000321749"/>
    </source>
</evidence>
<keyword evidence="2" id="KW-1185">Reference proteome</keyword>
<dbReference type="RefSeq" id="WP_146797129.1">
    <property type="nucleotide sequence ID" value="NZ_BJUU01000028.1"/>
</dbReference>
<dbReference type="Proteomes" id="UP000321749">
    <property type="component" value="Unassembled WGS sequence"/>
</dbReference>
<name>A0AA87USY6_9MICO</name>
<comment type="caution">
    <text evidence="1">The sequence shown here is derived from an EMBL/GenBank/DDBJ whole genome shotgun (WGS) entry which is preliminary data.</text>
</comment>
<evidence type="ECO:0000313" key="1">
    <source>
        <dbReference type="EMBL" id="GEK81481.1"/>
    </source>
</evidence>
<dbReference type="EMBL" id="BJUU01000028">
    <property type="protein sequence ID" value="GEK81481.1"/>
    <property type="molecule type" value="Genomic_DNA"/>
</dbReference>
<dbReference type="AlphaFoldDB" id="A0AA87USY6"/>
<protein>
    <submittedName>
        <fullName evidence="1">Uncharacterized protein</fullName>
    </submittedName>
</protein>
<organism evidence="1 2">
    <name type="scientific">Agrococcus baldri</name>
    <dbReference type="NCBI Taxonomy" id="153730"/>
    <lineage>
        <taxon>Bacteria</taxon>
        <taxon>Bacillati</taxon>
        <taxon>Actinomycetota</taxon>
        <taxon>Actinomycetes</taxon>
        <taxon>Micrococcales</taxon>
        <taxon>Microbacteriaceae</taxon>
        <taxon>Agrococcus</taxon>
    </lineage>
</organism>
<dbReference type="InterPro" id="IPR045436">
    <property type="entry name" value="DUF6507"/>
</dbReference>
<dbReference type="Pfam" id="PF20117">
    <property type="entry name" value="DUF6507"/>
    <property type="match status" value="1"/>
</dbReference>
<accession>A0AA87USY6</accession>
<proteinExistence type="predicted"/>
<sequence>MSKWKIDPAGVQTVLDNVKPDKESLEKALTEEKFQGVYDGLDWGSIITDAVPTAVSNVLNDQGTNLKNISNRINAGVIGVANATIAYNNGQEEMVGNFQTNMVSSAEDGDFSYFEEHGYKG</sequence>
<gene>
    <name evidence="1" type="ORF">ABA31_28320</name>
</gene>